<dbReference type="OrthoDB" id="120209at2759"/>
<evidence type="ECO:0000313" key="1">
    <source>
        <dbReference type="EMBL" id="POM71660.1"/>
    </source>
</evidence>
<proteinExistence type="predicted"/>
<protein>
    <submittedName>
        <fullName evidence="1">Crinkler (CRN) family protein</fullName>
    </submittedName>
</protein>
<dbReference type="EMBL" id="NCKW01006438">
    <property type="protein sequence ID" value="POM71660.1"/>
    <property type="molecule type" value="Genomic_DNA"/>
</dbReference>
<reference evidence="1 2" key="1">
    <citation type="journal article" date="2017" name="Genome Biol. Evol.">
        <title>Phytophthora megakarya and P. palmivora, closely related causal agents of cacao black pod rot, underwent increases in genome sizes and gene numbers by different mechanisms.</title>
        <authorList>
            <person name="Ali S.S."/>
            <person name="Shao J."/>
            <person name="Lary D.J."/>
            <person name="Kronmiller B."/>
            <person name="Shen D."/>
            <person name="Strem M.D."/>
            <person name="Amoako-Attah I."/>
            <person name="Akrofi A.Y."/>
            <person name="Begoude B.A."/>
            <person name="Ten Hoopen G.M."/>
            <person name="Coulibaly K."/>
            <person name="Kebe B.I."/>
            <person name="Melnick R.L."/>
            <person name="Guiltinan M.J."/>
            <person name="Tyler B.M."/>
            <person name="Meinhardt L.W."/>
            <person name="Bailey B.A."/>
        </authorList>
    </citation>
    <scope>NUCLEOTIDE SEQUENCE [LARGE SCALE GENOMIC DNA]</scope>
    <source>
        <strain evidence="2">sbr112.9</strain>
    </source>
</reference>
<sequence>MIPSWTFDGDEYLGANFRPGSKEVHVLVEIPGGVVPSPTIEPQALREDVNWYGIRGMFGKLKGIDPNDSRILSRMALTNDIIRRVDEMHVLLIKRPPMTGKTSLATLPYFGEQKNDSMKPVSTQGYTIYLVVDEVQTLYKDPTSSSRRETTVFWELVKLVRTNAAPAFRILMFGVYGSSPQYTQSITTDNLSGDIVLGIEHLNFRREVVEEYVNKWFVGIQCLQRNTKTFCNCLQWLTGGYVGLCEVAMLKTVYFSRGVTGLLHPPVIGFEQGSLYQDNDHALFKALISTRAVKVLKTLKMEDLDGLERNEA</sequence>
<gene>
    <name evidence="1" type="ORF">PHPALM_11743</name>
</gene>
<dbReference type="AlphaFoldDB" id="A0A2P4Y1H6"/>
<comment type="caution">
    <text evidence="1">The sequence shown here is derived from an EMBL/GenBank/DDBJ whole genome shotgun (WGS) entry which is preliminary data.</text>
</comment>
<dbReference type="Proteomes" id="UP000237271">
    <property type="component" value="Unassembled WGS sequence"/>
</dbReference>
<name>A0A2P4Y1H6_9STRA</name>
<organism evidence="1 2">
    <name type="scientific">Phytophthora palmivora</name>
    <dbReference type="NCBI Taxonomy" id="4796"/>
    <lineage>
        <taxon>Eukaryota</taxon>
        <taxon>Sar</taxon>
        <taxon>Stramenopiles</taxon>
        <taxon>Oomycota</taxon>
        <taxon>Peronosporomycetes</taxon>
        <taxon>Peronosporales</taxon>
        <taxon>Peronosporaceae</taxon>
        <taxon>Phytophthora</taxon>
    </lineage>
</organism>
<keyword evidence="2" id="KW-1185">Reference proteome</keyword>
<evidence type="ECO:0000313" key="2">
    <source>
        <dbReference type="Proteomes" id="UP000237271"/>
    </source>
</evidence>
<accession>A0A2P4Y1H6</accession>